<dbReference type="Pfam" id="PF10685">
    <property type="entry name" value="KGG"/>
    <property type="match status" value="1"/>
</dbReference>
<dbReference type="EMBL" id="JAHZUY010000033">
    <property type="protein sequence ID" value="MBW8270218.1"/>
    <property type="molecule type" value="Genomic_DNA"/>
</dbReference>
<dbReference type="InterPro" id="IPR019626">
    <property type="entry name" value="Stress-induced_KGG_rpt"/>
</dbReference>
<evidence type="ECO:0000313" key="2">
    <source>
        <dbReference type="EMBL" id="MBW8270218.1"/>
    </source>
</evidence>
<feature type="region of interest" description="Disordered" evidence="1">
    <location>
        <begin position="1"/>
        <end position="32"/>
    </location>
</feature>
<comment type="caution">
    <text evidence="2">The sequence shown here is derived from an EMBL/GenBank/DDBJ whole genome shotgun (WGS) entry which is preliminary data.</text>
</comment>
<protein>
    <submittedName>
        <fullName evidence="2">Uncharacterized protein</fullName>
    </submittedName>
</protein>
<reference evidence="2 3" key="1">
    <citation type="submission" date="2021-08" db="EMBL/GenBank/DDBJ databases">
        <title>Caldovatus sediminis gen. nov., sp. nov., a moderately thermophilic bacterium isolated from a hot spring.</title>
        <authorList>
            <person name="Hu C.-J."/>
            <person name="Li W.-J."/>
            <person name="Xian W.-D."/>
        </authorList>
    </citation>
    <scope>NUCLEOTIDE SEQUENCE [LARGE SCALE GENOMIC DNA]</scope>
    <source>
        <strain evidence="2 3">SYSU G05006</strain>
    </source>
</reference>
<name>A0ABS7F3V5_9PROT</name>
<evidence type="ECO:0000256" key="1">
    <source>
        <dbReference type="SAM" id="MobiDB-lite"/>
    </source>
</evidence>
<sequence length="32" mass="3531">MTRHKNPGNFASDREKAREAGHKGGQRSHGGR</sequence>
<accession>A0ABS7F3V5</accession>
<feature type="compositionally biased region" description="Basic and acidic residues" evidence="1">
    <location>
        <begin position="12"/>
        <end position="22"/>
    </location>
</feature>
<dbReference type="Proteomes" id="UP001519924">
    <property type="component" value="Unassembled WGS sequence"/>
</dbReference>
<evidence type="ECO:0000313" key="3">
    <source>
        <dbReference type="Proteomes" id="UP001519924"/>
    </source>
</evidence>
<organism evidence="2 3">
    <name type="scientific">Caldovatus aquaticus</name>
    <dbReference type="NCBI Taxonomy" id="2865671"/>
    <lineage>
        <taxon>Bacteria</taxon>
        <taxon>Pseudomonadati</taxon>
        <taxon>Pseudomonadota</taxon>
        <taxon>Alphaproteobacteria</taxon>
        <taxon>Acetobacterales</taxon>
        <taxon>Roseomonadaceae</taxon>
        <taxon>Caldovatus</taxon>
    </lineage>
</organism>
<dbReference type="RefSeq" id="WP_220117965.1">
    <property type="nucleotide sequence ID" value="NZ_JAHZUY010000033.1"/>
</dbReference>
<keyword evidence="3" id="KW-1185">Reference proteome</keyword>
<proteinExistence type="predicted"/>
<gene>
    <name evidence="2" type="ORF">K1J50_12055</name>
</gene>